<dbReference type="GO" id="GO:1990716">
    <property type="term" value="C:axonemal central apparatus"/>
    <property type="evidence" value="ECO:0007669"/>
    <property type="project" value="TreeGrafter"/>
</dbReference>
<dbReference type="RefSeq" id="XP_003881120.1">
    <property type="nucleotide sequence ID" value="XM_003881071.1"/>
</dbReference>
<gene>
    <name evidence="3" type="ORF">BN1204_041620</name>
    <name evidence="2" type="ORF">NCLIV_041620</name>
</gene>
<feature type="compositionally biased region" description="Basic and acidic residues" evidence="1">
    <location>
        <begin position="642"/>
        <end position="664"/>
    </location>
</feature>
<dbReference type="PANTHER" id="PTHR21963">
    <property type="entry name" value="PF6"/>
    <property type="match status" value="1"/>
</dbReference>
<feature type="region of interest" description="Disordered" evidence="1">
    <location>
        <begin position="201"/>
        <end position="221"/>
    </location>
</feature>
<feature type="compositionally biased region" description="Basic and acidic residues" evidence="1">
    <location>
        <begin position="798"/>
        <end position="848"/>
    </location>
</feature>
<dbReference type="EMBL" id="FR823385">
    <property type="protein sequence ID" value="CBZ51087.1"/>
    <property type="molecule type" value="Genomic_DNA"/>
</dbReference>
<feature type="region of interest" description="Disordered" evidence="1">
    <location>
        <begin position="572"/>
        <end position="608"/>
    </location>
</feature>
<accession>F0VBV3</accession>
<dbReference type="GO" id="GO:1904158">
    <property type="term" value="P:axonemal central apparatus assembly"/>
    <property type="evidence" value="ECO:0007669"/>
    <property type="project" value="TreeGrafter"/>
</dbReference>
<sequence length="1032" mass="115435">MYASRRFPFEKSDKAENAQPSAQQCLSQTKPLWKGSAAIFFGCPEDYEMQRRTFPGGCILRLLLSGRMEILFPDGTFASRNPTPEEFFGRVSSNDLPPARHLASLGISFSAKMEAFSIDDELSLDPEVVCEAFANAGRGMETSSWFSRLDFAFASHGKTRSVGEAWRAYDLPPIKQAVYPDFQSNTQVVLNEDRAVRIEWRKPADSQKKAKQKKEREDGDDARPLCCRSEILVQAADGTRIALSVSASETPGEINERATRVTSIAIFRKQEWTVTVREDDQVDVEWTTGGNSQGCEAETARRYSCFLRRKEIVTAAETGETYIINAEGDVEIHPNAAGEETLSVPQPSPGFASPLTRQLTATQLEEDANLCKEKQDFWTLGPLRLFAVSCETGEAEEILDRAEVEAYLEQSQADPKSMVAPETVATDFREKREKPESAFTVFRTFLEYPEAEPERWRDFQERYFRYLQWEATKARHNIPYLVSPDVADFFLSNQERLSADRAEKEHSRKGKQQRNNAAREASLAFSLLRLPSSVLSVQALELKCLLLRGQVIPPRRQEEWLREALETLKSCKPTVESPPGTRPTVSDGGGLRPAPAFAADAPPERRARLQRSTSFSECFWESAQELEGKEERNFASFDLEQDQQKRETRGAAEETDKDSLHGKDLPPVAVCEAPFSGGKSSEDPSASAQREAQQDEGVSCSGHRAVFSPEIVSLERTGKASREMPSGAINAVDPLHWGVTPWADDGLALESGRVSRESSRLSTDFVRTGDAESEATHRVPEESVADRQAAQACGKGAPTREKSAFSRQRREGEEKGNECKDHSHALEERSRGERLRKSRQPKERDTEELDIRVKSSVYNVYGKPREKDGFCCRDSFISKMIVARKDLDATCGFLPNEKYQMTEAPVDRKIKTASLFPKTQREASQDSPQRLVEVFPRRLDFGACKVGERMRSGTRVRNLDSDVCRFSVVLEHTGPDDGYDIQLFYTAGRIAPGLCLEILAELVAHRPGPVSAVILVTHKAHLIRIPVTAEAV</sequence>
<dbReference type="InParanoid" id="F0VBV3"/>
<dbReference type="InterPro" id="IPR026173">
    <property type="entry name" value="SPAG17"/>
</dbReference>
<proteinExistence type="predicted"/>
<reference evidence="2" key="1">
    <citation type="submission" date="2011-02" db="EMBL/GenBank/DDBJ databases">
        <authorList>
            <person name="Aslett M."/>
        </authorList>
    </citation>
    <scope>NUCLEOTIDE SEQUENCE</scope>
    <source>
        <strain evidence="2">Liverpool</strain>
    </source>
</reference>
<dbReference type="VEuPathDB" id="ToxoDB:NCLIV_041620"/>
<dbReference type="eggNOG" id="ENOG502TMR5">
    <property type="taxonomic scope" value="Eukaryota"/>
</dbReference>
<evidence type="ECO:0000256" key="1">
    <source>
        <dbReference type="SAM" id="MobiDB-lite"/>
    </source>
</evidence>
<evidence type="ECO:0000313" key="4">
    <source>
        <dbReference type="Proteomes" id="UP000007494"/>
    </source>
</evidence>
<reference evidence="3" key="4">
    <citation type="journal article" date="2015" name="PLoS ONE">
        <title>Comprehensive Evaluation of Toxoplasma gondii VEG and Neospora caninum LIV Genomes with Tachyzoite Stage Transcriptome and Proteome Defines Novel Transcript Features.</title>
        <authorList>
            <person name="Ramaprasad A."/>
            <person name="Mourier T."/>
            <person name="Naeem R."/>
            <person name="Malas T.B."/>
            <person name="Moussa E."/>
            <person name="Panigrahi A."/>
            <person name="Vermont S.J."/>
            <person name="Otto T.D."/>
            <person name="Wastling J."/>
            <person name="Pain A."/>
        </authorList>
    </citation>
    <scope>NUCLEOTIDE SEQUENCE</scope>
    <source>
        <strain evidence="3">Liverpool</strain>
    </source>
</reference>
<dbReference type="OrthoDB" id="333072at2759"/>
<protein>
    <submittedName>
        <fullName evidence="2">Uncharacterized protein</fullName>
    </submittedName>
</protein>
<reference evidence="2" key="2">
    <citation type="submission" date="2011-03" db="EMBL/GenBank/DDBJ databases">
        <title>Comparative genomics and transcriptomics of Neospora caninum and Toxoplasma gondii.</title>
        <authorList>
            <person name="Reid A.J."/>
            <person name="Sohal A."/>
            <person name="Harris D."/>
            <person name="Quail M."/>
            <person name="Sanders M."/>
            <person name="Berriman M."/>
            <person name="Wastling J.M."/>
            <person name="Pain A."/>
        </authorList>
    </citation>
    <scope>NUCLEOTIDE SEQUENCE</scope>
    <source>
        <strain evidence="2">Liverpool</strain>
    </source>
</reference>
<feature type="compositionally biased region" description="Basic and acidic residues" evidence="1">
    <location>
        <begin position="7"/>
        <end position="16"/>
    </location>
</feature>
<feature type="region of interest" description="Disordered" evidence="1">
    <location>
        <begin position="751"/>
        <end position="848"/>
    </location>
</feature>
<dbReference type="Pfam" id="PF14874">
    <property type="entry name" value="PapD-like"/>
    <property type="match status" value="1"/>
</dbReference>
<name>F0VBV3_NEOCL</name>
<dbReference type="GeneID" id="13440073"/>
<feature type="compositionally biased region" description="Basic and acidic residues" evidence="1">
    <location>
        <begin position="767"/>
        <end position="785"/>
    </location>
</feature>
<dbReference type="AlphaFoldDB" id="F0VBV3"/>
<reference evidence="4" key="3">
    <citation type="journal article" date="2012" name="PLoS Pathog.">
        <title>Comparative genomics of the apicomplexan parasites Toxoplasma gondii and Neospora caninum: Coccidia differing in host range and transmission strategy.</title>
        <authorList>
            <person name="Reid A.J."/>
            <person name="Vermont S.J."/>
            <person name="Cotton J.A."/>
            <person name="Harris D."/>
            <person name="Hill-Cawthorne G.A."/>
            <person name="Konen-Waisman S."/>
            <person name="Latham S.M."/>
            <person name="Mourier T."/>
            <person name="Norton R."/>
            <person name="Quail M.A."/>
            <person name="Sanders M."/>
            <person name="Shanmugam D."/>
            <person name="Sohal A."/>
            <person name="Wasmuth J.D."/>
            <person name="Brunk B."/>
            <person name="Grigg M.E."/>
            <person name="Howard J.C."/>
            <person name="Parkinson J."/>
            <person name="Roos D.S."/>
            <person name="Trees A.J."/>
            <person name="Berriman M."/>
            <person name="Pain A."/>
            <person name="Wastling J.M."/>
        </authorList>
    </citation>
    <scope>NUCLEOTIDE SEQUENCE [LARGE SCALE GENOMIC DNA]</scope>
    <source>
        <strain evidence="4">Liverpool</strain>
    </source>
</reference>
<evidence type="ECO:0000313" key="3">
    <source>
        <dbReference type="EMBL" id="CEL68394.1"/>
    </source>
</evidence>
<feature type="region of interest" description="Disordered" evidence="1">
    <location>
        <begin position="631"/>
        <end position="704"/>
    </location>
</feature>
<dbReference type="Proteomes" id="UP000007494">
    <property type="component" value="Chromosome IX"/>
</dbReference>
<keyword evidence="4" id="KW-1185">Reference proteome</keyword>
<dbReference type="PANTHER" id="PTHR21963:SF1">
    <property type="entry name" value="SPERM-ASSOCIATED ANTIGEN 17"/>
    <property type="match status" value="1"/>
</dbReference>
<evidence type="ECO:0000313" key="2">
    <source>
        <dbReference type="EMBL" id="CBZ51087.1"/>
    </source>
</evidence>
<organism evidence="2 4">
    <name type="scientific">Neospora caninum (strain Liverpool)</name>
    <dbReference type="NCBI Taxonomy" id="572307"/>
    <lineage>
        <taxon>Eukaryota</taxon>
        <taxon>Sar</taxon>
        <taxon>Alveolata</taxon>
        <taxon>Apicomplexa</taxon>
        <taxon>Conoidasida</taxon>
        <taxon>Coccidia</taxon>
        <taxon>Eucoccidiorida</taxon>
        <taxon>Eimeriorina</taxon>
        <taxon>Sarcocystidae</taxon>
        <taxon>Neospora</taxon>
    </lineage>
</organism>
<feature type="region of interest" description="Disordered" evidence="1">
    <location>
        <begin position="1"/>
        <end position="23"/>
    </location>
</feature>
<dbReference type="EMBL" id="LN714484">
    <property type="protein sequence ID" value="CEL68394.1"/>
    <property type="molecule type" value="Genomic_DNA"/>
</dbReference>
<feature type="compositionally biased region" description="Low complexity" evidence="1">
    <location>
        <begin position="592"/>
        <end position="601"/>
    </location>
</feature>